<feature type="region of interest" description="Disordered" evidence="1">
    <location>
        <begin position="1"/>
        <end position="29"/>
    </location>
</feature>
<organism evidence="2 3">
    <name type="scientific">Mycena albidolilacea</name>
    <dbReference type="NCBI Taxonomy" id="1033008"/>
    <lineage>
        <taxon>Eukaryota</taxon>
        <taxon>Fungi</taxon>
        <taxon>Dikarya</taxon>
        <taxon>Basidiomycota</taxon>
        <taxon>Agaricomycotina</taxon>
        <taxon>Agaricomycetes</taxon>
        <taxon>Agaricomycetidae</taxon>
        <taxon>Agaricales</taxon>
        <taxon>Marasmiineae</taxon>
        <taxon>Mycenaceae</taxon>
        <taxon>Mycena</taxon>
    </lineage>
</organism>
<accession>A0AAD6Z3E7</accession>
<gene>
    <name evidence="2" type="ORF">DFH08DRAFT_976041</name>
</gene>
<dbReference type="EMBL" id="JARIHO010000093">
    <property type="protein sequence ID" value="KAJ7306314.1"/>
    <property type="molecule type" value="Genomic_DNA"/>
</dbReference>
<keyword evidence="3" id="KW-1185">Reference proteome</keyword>
<dbReference type="Proteomes" id="UP001218218">
    <property type="component" value="Unassembled WGS sequence"/>
</dbReference>
<evidence type="ECO:0000256" key="1">
    <source>
        <dbReference type="SAM" id="MobiDB-lite"/>
    </source>
</evidence>
<name>A0AAD6Z3E7_9AGAR</name>
<sequence length="116" mass="12815">MSLSERWSGYDSENSDDEPPARFDGTPNPFDNTIAYGGEILDAHGNTIMFSAGEVPVDESANNIWKELDNLEYCDHTLFADMTPMMGDLFDKTDDCTVSDAVRAMADMDVHVGPSR</sequence>
<comment type="caution">
    <text evidence="2">The sequence shown here is derived from an EMBL/GenBank/DDBJ whole genome shotgun (WGS) entry which is preliminary data.</text>
</comment>
<dbReference type="AlphaFoldDB" id="A0AAD6Z3E7"/>
<protein>
    <submittedName>
        <fullName evidence="2">Uncharacterized protein</fullName>
    </submittedName>
</protein>
<proteinExistence type="predicted"/>
<evidence type="ECO:0000313" key="2">
    <source>
        <dbReference type="EMBL" id="KAJ7306314.1"/>
    </source>
</evidence>
<evidence type="ECO:0000313" key="3">
    <source>
        <dbReference type="Proteomes" id="UP001218218"/>
    </source>
</evidence>
<reference evidence="2" key="1">
    <citation type="submission" date="2023-03" db="EMBL/GenBank/DDBJ databases">
        <title>Massive genome expansion in bonnet fungi (Mycena s.s.) driven by repeated elements and novel gene families across ecological guilds.</title>
        <authorList>
            <consortium name="Lawrence Berkeley National Laboratory"/>
            <person name="Harder C.B."/>
            <person name="Miyauchi S."/>
            <person name="Viragh M."/>
            <person name="Kuo A."/>
            <person name="Thoen E."/>
            <person name="Andreopoulos B."/>
            <person name="Lu D."/>
            <person name="Skrede I."/>
            <person name="Drula E."/>
            <person name="Henrissat B."/>
            <person name="Morin E."/>
            <person name="Kohler A."/>
            <person name="Barry K."/>
            <person name="LaButti K."/>
            <person name="Morin E."/>
            <person name="Salamov A."/>
            <person name="Lipzen A."/>
            <person name="Mereny Z."/>
            <person name="Hegedus B."/>
            <person name="Baldrian P."/>
            <person name="Stursova M."/>
            <person name="Weitz H."/>
            <person name="Taylor A."/>
            <person name="Grigoriev I.V."/>
            <person name="Nagy L.G."/>
            <person name="Martin F."/>
            <person name="Kauserud H."/>
        </authorList>
    </citation>
    <scope>NUCLEOTIDE SEQUENCE</scope>
    <source>
        <strain evidence="2">CBHHK002</strain>
    </source>
</reference>